<feature type="transmembrane region" description="Helical" evidence="1">
    <location>
        <begin position="329"/>
        <end position="349"/>
    </location>
</feature>
<dbReference type="InterPro" id="IPR047928">
    <property type="entry name" value="Perm_prefix_1"/>
</dbReference>
<dbReference type="EMBL" id="BLPG01000001">
    <property type="protein sequence ID" value="GFJ93949.1"/>
    <property type="molecule type" value="Genomic_DNA"/>
</dbReference>
<feature type="transmembrane region" description="Helical" evidence="1">
    <location>
        <begin position="188"/>
        <end position="209"/>
    </location>
</feature>
<reference evidence="2 3" key="2">
    <citation type="submission" date="2020-03" db="EMBL/GenBank/DDBJ databases">
        <authorList>
            <person name="Ichikawa N."/>
            <person name="Kimura A."/>
            <person name="Kitahashi Y."/>
            <person name="Uohara A."/>
        </authorList>
    </citation>
    <scope>NUCLEOTIDE SEQUENCE [LARGE SCALE GENOMIC DNA]</scope>
    <source>
        <strain evidence="2 3">NBRC 108638</strain>
    </source>
</reference>
<evidence type="ECO:0000313" key="2">
    <source>
        <dbReference type="EMBL" id="GFJ93949.1"/>
    </source>
</evidence>
<evidence type="ECO:0008006" key="4">
    <source>
        <dbReference type="Google" id="ProtNLM"/>
    </source>
</evidence>
<feature type="transmembrane region" description="Helical" evidence="1">
    <location>
        <begin position="229"/>
        <end position="253"/>
    </location>
</feature>
<keyword evidence="1" id="KW-0812">Transmembrane</keyword>
<feature type="transmembrane region" description="Helical" evidence="1">
    <location>
        <begin position="361"/>
        <end position="382"/>
    </location>
</feature>
<accession>A0A6V8LH73</accession>
<dbReference type="Proteomes" id="UP000482960">
    <property type="component" value="Unassembled WGS sequence"/>
</dbReference>
<keyword evidence="1" id="KW-1133">Transmembrane helix</keyword>
<dbReference type="AlphaFoldDB" id="A0A6V8LH73"/>
<proteinExistence type="predicted"/>
<dbReference type="NCBIfam" id="NF038403">
    <property type="entry name" value="perm_prefix_1"/>
    <property type="match status" value="1"/>
</dbReference>
<organism evidence="2 3">
    <name type="scientific">Phytohabitans rumicis</name>
    <dbReference type="NCBI Taxonomy" id="1076125"/>
    <lineage>
        <taxon>Bacteria</taxon>
        <taxon>Bacillati</taxon>
        <taxon>Actinomycetota</taxon>
        <taxon>Actinomycetes</taxon>
        <taxon>Micromonosporales</taxon>
        <taxon>Micromonosporaceae</taxon>
    </lineage>
</organism>
<feature type="transmembrane region" description="Helical" evidence="1">
    <location>
        <begin position="103"/>
        <end position="123"/>
    </location>
</feature>
<feature type="transmembrane region" description="Helical" evidence="1">
    <location>
        <begin position="135"/>
        <end position="154"/>
    </location>
</feature>
<feature type="transmembrane region" description="Helical" evidence="1">
    <location>
        <begin position="265"/>
        <end position="283"/>
    </location>
</feature>
<dbReference type="RefSeq" id="WP_173080826.1">
    <property type="nucleotide sequence ID" value="NZ_BAABJB010000001.1"/>
</dbReference>
<feature type="transmembrane region" description="Helical" evidence="1">
    <location>
        <begin position="435"/>
        <end position="454"/>
    </location>
</feature>
<feature type="transmembrane region" description="Helical" evidence="1">
    <location>
        <begin position="402"/>
        <end position="423"/>
    </location>
</feature>
<reference evidence="2 3" key="1">
    <citation type="submission" date="2020-03" db="EMBL/GenBank/DDBJ databases">
        <title>Whole genome shotgun sequence of Phytohabitans rumicis NBRC 108638.</title>
        <authorList>
            <person name="Komaki H."/>
            <person name="Tamura T."/>
        </authorList>
    </citation>
    <scope>NUCLEOTIDE SEQUENCE [LARGE SCALE GENOMIC DNA]</scope>
    <source>
        <strain evidence="2 3">NBRC 108638</strain>
    </source>
</reference>
<evidence type="ECO:0000256" key="1">
    <source>
        <dbReference type="SAM" id="Phobius"/>
    </source>
</evidence>
<feature type="transmembrane region" description="Helical" evidence="1">
    <location>
        <begin position="161"/>
        <end position="182"/>
    </location>
</feature>
<evidence type="ECO:0000313" key="3">
    <source>
        <dbReference type="Proteomes" id="UP000482960"/>
    </source>
</evidence>
<protein>
    <recommendedName>
        <fullName evidence="4">DUF4153 domain-containing protein</fullName>
    </recommendedName>
</protein>
<feature type="transmembrane region" description="Helical" evidence="1">
    <location>
        <begin position="295"/>
        <end position="317"/>
    </location>
</feature>
<comment type="caution">
    <text evidence="2">The sequence shown here is derived from an EMBL/GenBank/DDBJ whole genome shotgun (WGS) entry which is preliminary data.</text>
</comment>
<sequence length="457" mass="50982">MTVDSDNDLERQIAEWRAYMRRRRPLHDTDADELEDHLRSRITELTEAGLQADEAFLIAVKRMGSLDEVAREFAREHSERLWKQLVLPREPDAPTAARSRRELPVMVACAIAAAIAIKVPALFGLDISDDEDAEFYVRNFSLFVLPVLAAYFAWQRRVGLRVIGVLALLFVLGAVAANAYGLDGDSQSFVLTAIHLPLALWLVVGVAYVGGEWRSDRRRMDFIRFTGEWLIYFNLIATGGGILLAFTAGTFNAIGLDPEEFIQSWLLPCGVVAAVIVSAWLVEAKQSVIENMAPVLTRVFTPLFAATLLAFLVAFMWTSNGIDVDRDVLIIFDLLLVIVLGLLLYSISARDPAARPSLFDHLQLVLVVTALVIDVIVLLAITGRISEWGFTPNKSAALGENVILLANLAWSAWLFLGFVRGRAPFAQLERWQTRYVVVYAAWAWLVVLAFPFVFDFA</sequence>
<keyword evidence="3" id="KW-1185">Reference proteome</keyword>
<name>A0A6V8LH73_9ACTN</name>
<gene>
    <name evidence="2" type="ORF">Prum_075910</name>
</gene>
<keyword evidence="1" id="KW-0472">Membrane</keyword>